<proteinExistence type="predicted"/>
<accession>A0A1I1JMX1</accession>
<reference evidence="1 2" key="1">
    <citation type="submission" date="2016-10" db="EMBL/GenBank/DDBJ databases">
        <authorList>
            <person name="de Groot N.N."/>
        </authorList>
    </citation>
    <scope>NUCLEOTIDE SEQUENCE [LARGE SCALE GENOMIC DNA]</scope>
    <source>
        <strain evidence="1 2">DSM 6793</strain>
    </source>
</reference>
<dbReference type="Proteomes" id="UP000199514">
    <property type="component" value="Unassembled WGS sequence"/>
</dbReference>
<gene>
    <name evidence="1" type="ORF">SAMN05421780_10650</name>
</gene>
<evidence type="ECO:0008006" key="3">
    <source>
        <dbReference type="Google" id="ProtNLM"/>
    </source>
</evidence>
<dbReference type="STRING" id="927664.SAMN05421780_10650"/>
<name>A0A1I1JMX1_9BACT</name>
<dbReference type="EMBL" id="FOLE01000006">
    <property type="protein sequence ID" value="SFC49531.1"/>
    <property type="molecule type" value="Genomic_DNA"/>
</dbReference>
<sequence length="278" mass="31524">MRLYSKIKNDYPNLTNKYKLHLLMSKKMKNSRLACGIIILLISSLTSAFAQKKDKDDEFDYKTEFDYGINFNTNAGLIGGGYLKYSKQGKKENVYRCYALEIVKVKHPKEIRYVSRATGNSYIYNKINYLFVVRPQYGREYILFRKAPEQGVHLNAIVAGGLSLGLTKPYYILWSENPNNITNTVSVPYDPNLYSDQSKIQGTGSFTDGLSDIQVKAGAHLKAGLSFEFGRFNNSVIGIEAGVLAEVFPKDIVIMPSQNKNVFTSAYLTWYYGIKRSE</sequence>
<dbReference type="AlphaFoldDB" id="A0A1I1JMX1"/>
<protein>
    <recommendedName>
        <fullName evidence="3">Outer membrane protein beta-barrel domain-containing protein</fullName>
    </recommendedName>
</protein>
<evidence type="ECO:0000313" key="1">
    <source>
        <dbReference type="EMBL" id="SFC49531.1"/>
    </source>
</evidence>
<evidence type="ECO:0000313" key="2">
    <source>
        <dbReference type="Proteomes" id="UP000199514"/>
    </source>
</evidence>
<organism evidence="1 2">
    <name type="scientific">Flexibacter flexilis DSM 6793</name>
    <dbReference type="NCBI Taxonomy" id="927664"/>
    <lineage>
        <taxon>Bacteria</taxon>
        <taxon>Pseudomonadati</taxon>
        <taxon>Bacteroidota</taxon>
        <taxon>Cytophagia</taxon>
        <taxon>Cytophagales</taxon>
        <taxon>Flexibacteraceae</taxon>
        <taxon>Flexibacter</taxon>
    </lineage>
</organism>
<keyword evidence="2" id="KW-1185">Reference proteome</keyword>